<dbReference type="RefSeq" id="WP_169530498.1">
    <property type="nucleotide sequence ID" value="NZ_JABBGH010000001.1"/>
</dbReference>
<dbReference type="Proteomes" id="UP000559626">
    <property type="component" value="Unassembled WGS sequence"/>
</dbReference>
<proteinExistence type="predicted"/>
<name>A0A7Y0FMB5_9BACT</name>
<evidence type="ECO:0000313" key="2">
    <source>
        <dbReference type="EMBL" id="NML65249.1"/>
    </source>
</evidence>
<comment type="caution">
    <text evidence="2">The sequence shown here is derived from an EMBL/GenBank/DDBJ whole genome shotgun (WGS) entry which is preliminary data.</text>
</comment>
<dbReference type="InterPro" id="IPR032710">
    <property type="entry name" value="NTF2-like_dom_sf"/>
</dbReference>
<feature type="chain" id="PRO_5031006665" evidence="1">
    <location>
        <begin position="20"/>
        <end position="148"/>
    </location>
</feature>
<dbReference type="Gene3D" id="3.10.450.50">
    <property type="match status" value="1"/>
</dbReference>
<sequence length="148" mass="15782">MKLLSVTGLLLGSALASYGQTLPDSTAIKQVLERESATWRAGDVAGHTQCWQVRPYSRILISTGDGKVLDVPPAFMVSPPPNTMGKGGAAVNSHYQMSIQGNAAWVSHDEVSTAKDGTKSYSSEVRMLEKIGGQWKLVGQSIHVAGKK</sequence>
<dbReference type="EMBL" id="JABBGH010000001">
    <property type="protein sequence ID" value="NML65249.1"/>
    <property type="molecule type" value="Genomic_DNA"/>
</dbReference>
<dbReference type="AlphaFoldDB" id="A0A7Y0FMB5"/>
<keyword evidence="3" id="KW-1185">Reference proteome</keyword>
<gene>
    <name evidence="2" type="ORF">HHL22_08540</name>
</gene>
<reference evidence="2 3" key="1">
    <citation type="submission" date="2020-04" db="EMBL/GenBank/DDBJ databases">
        <title>Hymenobacter polaris sp. nov., isolated from Arctic soil.</title>
        <authorList>
            <person name="Dahal R.H."/>
        </authorList>
    </citation>
    <scope>NUCLEOTIDE SEQUENCE [LARGE SCALE GENOMIC DNA]</scope>
    <source>
        <strain evidence="2 3">RP-2-7</strain>
    </source>
</reference>
<feature type="signal peptide" evidence="1">
    <location>
        <begin position="1"/>
        <end position="19"/>
    </location>
</feature>
<evidence type="ECO:0000256" key="1">
    <source>
        <dbReference type="SAM" id="SignalP"/>
    </source>
</evidence>
<accession>A0A7Y0FMB5</accession>
<organism evidence="2 3">
    <name type="scientific">Hymenobacter polaris</name>
    <dbReference type="NCBI Taxonomy" id="2682546"/>
    <lineage>
        <taxon>Bacteria</taxon>
        <taxon>Pseudomonadati</taxon>
        <taxon>Bacteroidota</taxon>
        <taxon>Cytophagia</taxon>
        <taxon>Cytophagales</taxon>
        <taxon>Hymenobacteraceae</taxon>
        <taxon>Hymenobacter</taxon>
    </lineage>
</organism>
<evidence type="ECO:0000313" key="3">
    <source>
        <dbReference type="Proteomes" id="UP000559626"/>
    </source>
</evidence>
<dbReference type="SUPFAM" id="SSF54427">
    <property type="entry name" value="NTF2-like"/>
    <property type="match status" value="1"/>
</dbReference>
<keyword evidence="1" id="KW-0732">Signal</keyword>
<protein>
    <submittedName>
        <fullName evidence="2">Endo-arabinase</fullName>
    </submittedName>
</protein>